<dbReference type="InterPro" id="IPR013857">
    <property type="entry name" value="NADH-UbQ_OxRdtase-assoc_prot30"/>
</dbReference>
<feature type="domain" description="NADH:ubiquinone oxidoreductase intermediate-associated protein 30" evidence="2">
    <location>
        <begin position="6"/>
        <end position="157"/>
    </location>
</feature>
<reference evidence="3 4" key="1">
    <citation type="submission" date="2023-11" db="EMBL/GenBank/DDBJ databases">
        <title>MicrobeMod: A computational toolkit for identifying prokaryotic methylation and restriction-modification with nanopore sequencing.</title>
        <authorList>
            <person name="Crits-Christoph A."/>
            <person name="Kang S.C."/>
            <person name="Lee H."/>
            <person name="Ostrov N."/>
        </authorList>
    </citation>
    <scope>NUCLEOTIDE SEQUENCE [LARGE SCALE GENOMIC DNA]</scope>
    <source>
        <strain evidence="3 4">ATCC 49870</strain>
    </source>
</reference>
<dbReference type="EMBL" id="CP140153">
    <property type="protein sequence ID" value="WQH15762.1"/>
    <property type="molecule type" value="Genomic_DNA"/>
</dbReference>
<dbReference type="Proteomes" id="UP001327459">
    <property type="component" value="Chromosome"/>
</dbReference>
<evidence type="ECO:0000313" key="4">
    <source>
        <dbReference type="Proteomes" id="UP001327459"/>
    </source>
</evidence>
<evidence type="ECO:0000256" key="1">
    <source>
        <dbReference type="ARBA" id="ARBA00007884"/>
    </source>
</evidence>
<gene>
    <name evidence="3" type="ORF">SR882_08310</name>
</gene>
<organism evidence="3 4">
    <name type="scientific">Guyparkeria halophila</name>
    <dbReference type="NCBI Taxonomy" id="47960"/>
    <lineage>
        <taxon>Bacteria</taxon>
        <taxon>Pseudomonadati</taxon>
        <taxon>Pseudomonadota</taxon>
        <taxon>Gammaproteobacteria</taxon>
        <taxon>Chromatiales</taxon>
        <taxon>Thioalkalibacteraceae</taxon>
        <taxon>Guyparkeria</taxon>
    </lineage>
</organism>
<dbReference type="InterPro" id="IPR039131">
    <property type="entry name" value="NDUFAF1"/>
</dbReference>
<evidence type="ECO:0000259" key="2">
    <source>
        <dbReference type="Pfam" id="PF08547"/>
    </source>
</evidence>
<proteinExistence type="inferred from homology"/>
<evidence type="ECO:0000313" key="3">
    <source>
        <dbReference type="EMBL" id="WQH15762.1"/>
    </source>
</evidence>
<dbReference type="PANTHER" id="PTHR13194:SF19">
    <property type="entry name" value="NAD(P)-BINDING ROSSMANN-FOLD SUPERFAMILY PROTEIN"/>
    <property type="match status" value="1"/>
</dbReference>
<keyword evidence="4" id="KW-1185">Reference proteome</keyword>
<comment type="similarity">
    <text evidence="1">Belongs to the CIA30 family.</text>
</comment>
<dbReference type="PANTHER" id="PTHR13194">
    <property type="entry name" value="COMPLEX I INTERMEDIATE-ASSOCIATED PROTEIN 30"/>
    <property type="match status" value="1"/>
</dbReference>
<dbReference type="RefSeq" id="WP_322520787.1">
    <property type="nucleotide sequence ID" value="NZ_CP140153.1"/>
</dbReference>
<name>A0ABZ0YUB5_9GAMM</name>
<sequence>MTSTTSFLDPAESAHWHAVNDGVMGGVSAGAFHFDAGNGVFSGELSLEHGGGFASVRRAVSPGVLADSGGMAIRVRGDGRRYQCRVGMDETAPGVSYAAGFDTIAGQWLDVRLAWRAFEAVRRGHAVPEAPRLSPERIDRLGFLLADRRAGPFWLEIASIQAA</sequence>
<accession>A0ABZ0YUB5</accession>
<dbReference type="SUPFAM" id="SSF49785">
    <property type="entry name" value="Galactose-binding domain-like"/>
    <property type="match status" value="1"/>
</dbReference>
<dbReference type="InterPro" id="IPR008979">
    <property type="entry name" value="Galactose-bd-like_sf"/>
</dbReference>
<protein>
    <submittedName>
        <fullName evidence="3">CIA30 family protein</fullName>
    </submittedName>
</protein>
<dbReference type="Pfam" id="PF08547">
    <property type="entry name" value="CIA30"/>
    <property type="match status" value="1"/>
</dbReference>